<feature type="domain" description="Peptidase M6-like" evidence="3">
    <location>
        <begin position="109"/>
        <end position="413"/>
    </location>
</feature>
<evidence type="ECO:0000259" key="3">
    <source>
        <dbReference type="Pfam" id="PF05547"/>
    </source>
</evidence>
<keyword evidence="5" id="KW-0378">Hydrolase</keyword>
<organism evidence="5 6">
    <name type="scientific">Allobranchiibius huperziae</name>
    <dbReference type="NCBI Taxonomy" id="1874116"/>
    <lineage>
        <taxon>Bacteria</taxon>
        <taxon>Bacillati</taxon>
        <taxon>Actinomycetota</taxon>
        <taxon>Actinomycetes</taxon>
        <taxon>Micrococcales</taxon>
        <taxon>Dermacoccaceae</taxon>
        <taxon>Allobranchiibius</taxon>
    </lineage>
</organism>
<gene>
    <name evidence="5" type="ORF">HNR15_002547</name>
</gene>
<dbReference type="Gene3D" id="2.60.120.260">
    <property type="entry name" value="Galactose-binding domain-like"/>
    <property type="match status" value="1"/>
</dbReference>
<feature type="signal peptide" evidence="2">
    <location>
        <begin position="1"/>
        <end position="25"/>
    </location>
</feature>
<dbReference type="GO" id="GO:0006508">
    <property type="term" value="P:proteolysis"/>
    <property type="evidence" value="ECO:0007669"/>
    <property type="project" value="InterPro"/>
</dbReference>
<evidence type="ECO:0000313" key="6">
    <source>
        <dbReference type="Proteomes" id="UP000571817"/>
    </source>
</evidence>
<dbReference type="EMBL" id="JACCFW010000001">
    <property type="protein sequence ID" value="NYJ75584.1"/>
    <property type="molecule type" value="Genomic_DNA"/>
</dbReference>
<dbReference type="PIRSF" id="PIRSF007519">
    <property type="entry name" value="Protease_InhA"/>
    <property type="match status" value="1"/>
</dbReference>
<dbReference type="InterPro" id="IPR048665">
    <property type="entry name" value="InhA-like_VEG"/>
</dbReference>
<dbReference type="NCBIfam" id="TIGR03296">
    <property type="entry name" value="M6dom_TIGR03296"/>
    <property type="match status" value="1"/>
</dbReference>
<evidence type="ECO:0000313" key="5">
    <source>
        <dbReference type="EMBL" id="NYJ75584.1"/>
    </source>
</evidence>
<sequence>MKRTVLMTGALAATALALAPGVTYAASAGGAPTSGGTSPSTVVRPDNKPDPLQSKQAELRRTAVDQLIKGEAKTATVNGKRVIVVDDGKPTAAQQKARGRNAKAAKPKYVEYDPQQTANIFTVLTDFGTKTDPTAGGGAGPRHNQIPEPDRTIDGTASDDNSTYWEKDFNQAHYKNMMFGTTGESFSNFYKSQSQGRYKAQGDVSDWVTVPYNEARYGSNTGSEADRYWSYIGDTATSWYTAQKSAGKTDAQIKTELKKYDVWDRYDYDHDGDFNEPDGYIDHFQAIHAGEGEEAGGGAQGADAIWSHRWAVQTGAGKAGPTGNLNGGTQIGNTGIWIRDYTTEPENGGLGVFAHEYGPDLGLPDLYDTTNTSTNSVSFWSLMNSGSWLNHGGNAIGTTPGYMGAWEKTQLGWSDTQTVRYGNSGKVSLGPADQDSASKPQTLAISLPDKTIATKYNTPKTGSYEWWSGRDDDLNNSLTRSVDLTGATSGKISASAWYDIEADYDYLYGQVSTDGGATWTNVGTPVTGTSTGWSTISYDLTPYAGKKLTFRFLYQTDGGTNGAGAFLDDIATTVGTTTTTDGAESASSVWTPAGFTRMNGTDTRVATNYYLAESRRYSGYDTTLKQGPYNFGFGPRRPDVVEHFPYQDGVLIWYVNNEFKDNNTSAHPGGGLVLPVDAHAAPMVWPDGVAVNNRIQPYDATFGLDRTDAFTLHKQGLAAKVPSRPAVSTFDDTNPNAYYYAANPAGSVKVAGSGTRIKVSSKQGDGYSLAVSFPTGSMRRR</sequence>
<dbReference type="Pfam" id="PF05547">
    <property type="entry name" value="Peptidase_M6"/>
    <property type="match status" value="1"/>
</dbReference>
<feature type="chain" id="PRO_5032466470" evidence="2">
    <location>
        <begin position="26"/>
        <end position="781"/>
    </location>
</feature>
<dbReference type="SUPFAM" id="SSF55486">
    <property type="entry name" value="Metalloproteases ('zincins'), catalytic domain"/>
    <property type="match status" value="1"/>
</dbReference>
<dbReference type="Pfam" id="PF20774">
    <property type="entry name" value="InhA-like_VEG"/>
    <property type="match status" value="1"/>
</dbReference>
<protein>
    <submittedName>
        <fullName evidence="5">Immune inhibitor A</fullName>
        <ecNumber evidence="5">3.4.24.-</ecNumber>
    </submittedName>
</protein>
<keyword evidence="2" id="KW-0732">Signal</keyword>
<dbReference type="Pfam" id="PF20773">
    <property type="entry name" value="InhA-like_MAM"/>
    <property type="match status" value="1"/>
</dbReference>
<accession>A0A853DKR7</accession>
<dbReference type="PANTHER" id="PTHR41775">
    <property type="entry name" value="SECRETED PROTEIN-RELATED"/>
    <property type="match status" value="1"/>
</dbReference>
<comment type="caution">
    <text evidence="5">The sequence shown here is derived from an EMBL/GenBank/DDBJ whole genome shotgun (WGS) entry which is preliminary data.</text>
</comment>
<proteinExistence type="predicted"/>
<evidence type="ECO:0000259" key="4">
    <source>
        <dbReference type="Pfam" id="PF20774"/>
    </source>
</evidence>
<dbReference type="GO" id="GO:0008233">
    <property type="term" value="F:peptidase activity"/>
    <property type="evidence" value="ECO:0007669"/>
    <property type="project" value="InterPro"/>
</dbReference>
<reference evidence="5 6" key="1">
    <citation type="submission" date="2020-07" db="EMBL/GenBank/DDBJ databases">
        <title>Sequencing the genomes of 1000 actinobacteria strains.</title>
        <authorList>
            <person name="Klenk H.-P."/>
        </authorList>
    </citation>
    <scope>NUCLEOTIDE SEQUENCE [LARGE SCALE GENOMIC DNA]</scope>
    <source>
        <strain evidence="5 6">DSM 29531</strain>
    </source>
</reference>
<dbReference type="PANTHER" id="PTHR41775:SF1">
    <property type="entry name" value="PEPTIDASE M6-LIKE DOMAIN-CONTAINING PROTEIN"/>
    <property type="match status" value="1"/>
</dbReference>
<keyword evidence="6" id="KW-1185">Reference proteome</keyword>
<name>A0A853DKR7_9MICO</name>
<dbReference type="InterPro" id="IPR008757">
    <property type="entry name" value="Peptidase_M6-like_domain"/>
</dbReference>
<feature type="region of interest" description="Disordered" evidence="1">
    <location>
        <begin position="132"/>
        <end position="160"/>
    </location>
</feature>
<dbReference type="AlphaFoldDB" id="A0A853DKR7"/>
<feature type="compositionally biased region" description="Low complexity" evidence="1">
    <location>
        <begin position="27"/>
        <end position="41"/>
    </location>
</feature>
<dbReference type="EC" id="3.4.24.-" evidence="5"/>
<evidence type="ECO:0000256" key="2">
    <source>
        <dbReference type="SAM" id="SignalP"/>
    </source>
</evidence>
<evidence type="ECO:0000256" key="1">
    <source>
        <dbReference type="SAM" id="MobiDB-lite"/>
    </source>
</evidence>
<feature type="domain" description="Immune inhibitor A-like metallopeptidase VEG" evidence="4">
    <location>
        <begin position="606"/>
        <end position="766"/>
    </location>
</feature>
<dbReference type="InterPro" id="IPR012300">
    <property type="entry name" value="Pept_M6_InhA"/>
</dbReference>
<dbReference type="RefSeq" id="WP_343048537.1">
    <property type="nucleotide sequence ID" value="NZ_JACCFW010000001.1"/>
</dbReference>
<feature type="region of interest" description="Disordered" evidence="1">
    <location>
        <begin position="27"/>
        <end position="55"/>
    </location>
</feature>
<dbReference type="Proteomes" id="UP000571817">
    <property type="component" value="Unassembled WGS sequence"/>
</dbReference>